<comment type="caution">
    <text evidence="1">The sequence shown here is derived from an EMBL/GenBank/DDBJ whole genome shotgun (WGS) entry which is preliminary data.</text>
</comment>
<gene>
    <name evidence="1" type="ORF">J8A68_003239</name>
</gene>
<evidence type="ECO:0000313" key="2">
    <source>
        <dbReference type="Proteomes" id="UP000694255"/>
    </source>
</evidence>
<dbReference type="GeneID" id="73470040"/>
<reference evidence="1 2" key="1">
    <citation type="journal article" date="2021" name="DNA Res.">
        <title>Genome analysis of Candida subhashii reveals its hybrid nature and dual mitochondrial genome conformations.</title>
        <authorList>
            <person name="Mixao V."/>
            <person name="Hegedusova E."/>
            <person name="Saus E."/>
            <person name="Pryszcz L.P."/>
            <person name="Cillingova A."/>
            <person name="Nosek J."/>
            <person name="Gabaldon T."/>
        </authorList>
    </citation>
    <scope>NUCLEOTIDE SEQUENCE [LARGE SCALE GENOMIC DNA]</scope>
    <source>
        <strain evidence="1 2">CBS 10753</strain>
    </source>
</reference>
<evidence type="ECO:0000313" key="1">
    <source>
        <dbReference type="EMBL" id="KAG7663239.1"/>
    </source>
</evidence>
<dbReference type="AlphaFoldDB" id="A0A8J5QA02"/>
<protein>
    <recommendedName>
        <fullName evidence="3">RNase III domain-containing protein</fullName>
    </recommendedName>
</protein>
<proteinExistence type="predicted"/>
<name>A0A8J5QA02_9ASCO</name>
<dbReference type="OrthoDB" id="4091783at2759"/>
<evidence type="ECO:0008006" key="3">
    <source>
        <dbReference type="Google" id="ProtNLM"/>
    </source>
</evidence>
<dbReference type="Proteomes" id="UP000694255">
    <property type="component" value="Unassembled WGS sequence"/>
</dbReference>
<dbReference type="EMBL" id="JAGSYN010000142">
    <property type="protein sequence ID" value="KAG7663239.1"/>
    <property type="molecule type" value="Genomic_DNA"/>
</dbReference>
<keyword evidence="2" id="KW-1185">Reference proteome</keyword>
<dbReference type="RefSeq" id="XP_049263471.1">
    <property type="nucleotide sequence ID" value="XM_049407074.1"/>
</dbReference>
<sequence>MIRVRRIRKTTMIRYPYKEIRRSSHASTTTANTEDTSMLIPTPLKFTNRQLRLQYSSIGSDFIRLASYRRFKELLRDESGALIKAAVHDLSAFLRKELPKKDSILHCEMKKSLTNESSRLELMIPLGSGTKTSESIREWLYAAFGFLTEECSEEEANKIVDNIIEIYINERNSNINTLFNRNVVLSERDEFTMRAFNEYIEKVKVRDDLLYESDSRYISFREVFDQKIYLPDLPKIHDRELLVKGLMHKEFYRMMLNPEHQFAQTMTTGGYDLDFRNYGIVRKELSVLDGLGDFYLSLEASRITYLLCRSNGRQVTQNAYRSLKIILGTNTLMSKLTKAYNLHIGLGDPIIMNQLKTEWVPYTMTGKMPDYQSLDETRIYEEEFMADFFEIYAGALLKEQPEVAKKFIHEIFYEILKVISESLPPDIPYGIWSSMIIGREIRGRGFRESDIE</sequence>
<organism evidence="1 2">
    <name type="scientific">[Candida] subhashii</name>
    <dbReference type="NCBI Taxonomy" id="561895"/>
    <lineage>
        <taxon>Eukaryota</taxon>
        <taxon>Fungi</taxon>
        <taxon>Dikarya</taxon>
        <taxon>Ascomycota</taxon>
        <taxon>Saccharomycotina</taxon>
        <taxon>Pichiomycetes</taxon>
        <taxon>Debaryomycetaceae</taxon>
        <taxon>Spathaspora</taxon>
    </lineage>
</organism>
<accession>A0A8J5QA02</accession>